<feature type="domain" description="DUF1731" evidence="3">
    <location>
        <begin position="256"/>
        <end position="302"/>
    </location>
</feature>
<dbReference type="InterPro" id="IPR036291">
    <property type="entry name" value="NAD(P)-bd_dom_sf"/>
</dbReference>
<dbReference type="InterPro" id="IPR010099">
    <property type="entry name" value="SDR39U1"/>
</dbReference>
<dbReference type="Pfam" id="PF01370">
    <property type="entry name" value="Epimerase"/>
    <property type="match status" value="1"/>
</dbReference>
<dbReference type="Pfam" id="PF08338">
    <property type="entry name" value="DUF1731"/>
    <property type="match status" value="1"/>
</dbReference>
<dbReference type="InterPro" id="IPR013549">
    <property type="entry name" value="DUF1731"/>
</dbReference>
<dbReference type="PANTHER" id="PTHR11092:SF0">
    <property type="entry name" value="EPIMERASE FAMILY PROTEIN SDR39U1"/>
    <property type="match status" value="1"/>
</dbReference>
<evidence type="ECO:0000256" key="1">
    <source>
        <dbReference type="ARBA" id="ARBA00009353"/>
    </source>
</evidence>
<keyword evidence="5" id="KW-1185">Reference proteome</keyword>
<dbReference type="RefSeq" id="WP_341834515.1">
    <property type="nucleotide sequence ID" value="NZ_CP149822.1"/>
</dbReference>
<name>A0ABZ2YIJ7_9BACT</name>
<evidence type="ECO:0000259" key="3">
    <source>
        <dbReference type="Pfam" id="PF08338"/>
    </source>
</evidence>
<sequence length="307" mass="33854">MMDTVLITGGTGLVGRALTDFLLERGYRVIVYTRKMRSPHHPNLRYALWDPSAQTLDAAALQEADQIIHLAGANVADKRWTASRKQEILDSRVQSSQLLFDQLSRTENKVRTFVSASATGFYGEFQGRNFTETDPPANDYLGNTCVAWENSVRQMESLGKKVIIFRTGIVLSNKGGALKEFIKPVRLGFATVMGGGQQFISWIHLHDLVRLYHNALANDQLSGIYNAVAPFPVTNQELVTQLARTVKGKSFVTVHVPAFALKLAMGEMSVEVLKSVKASSAKIQSTGFQFSYPRISDALAQLVTSGE</sequence>
<accession>A0ABZ2YIJ7</accession>
<organism evidence="4 5">
    <name type="scientific">Chitinophaga pollutisoli</name>
    <dbReference type="NCBI Taxonomy" id="3133966"/>
    <lineage>
        <taxon>Bacteria</taxon>
        <taxon>Pseudomonadati</taxon>
        <taxon>Bacteroidota</taxon>
        <taxon>Chitinophagia</taxon>
        <taxon>Chitinophagales</taxon>
        <taxon>Chitinophagaceae</taxon>
        <taxon>Chitinophaga</taxon>
    </lineage>
</organism>
<dbReference type="SUPFAM" id="SSF51735">
    <property type="entry name" value="NAD(P)-binding Rossmann-fold domains"/>
    <property type="match status" value="1"/>
</dbReference>
<comment type="similarity">
    <text evidence="1">Belongs to the NAD(P)-dependent epimerase/dehydratase family. SDR39U1 subfamily.</text>
</comment>
<gene>
    <name evidence="4" type="ORF">WJU16_16155</name>
</gene>
<proteinExistence type="inferred from homology"/>
<feature type="domain" description="NAD-dependent epimerase/dehydratase" evidence="2">
    <location>
        <begin position="5"/>
        <end position="226"/>
    </location>
</feature>
<evidence type="ECO:0000313" key="5">
    <source>
        <dbReference type="Proteomes" id="UP001485459"/>
    </source>
</evidence>
<evidence type="ECO:0000259" key="2">
    <source>
        <dbReference type="Pfam" id="PF01370"/>
    </source>
</evidence>
<dbReference type="InterPro" id="IPR001509">
    <property type="entry name" value="Epimerase_deHydtase"/>
</dbReference>
<dbReference type="EMBL" id="CP149822">
    <property type="protein sequence ID" value="WZN39535.1"/>
    <property type="molecule type" value="Genomic_DNA"/>
</dbReference>
<dbReference type="PANTHER" id="PTHR11092">
    <property type="entry name" value="SUGAR NUCLEOTIDE EPIMERASE RELATED"/>
    <property type="match status" value="1"/>
</dbReference>
<dbReference type="Proteomes" id="UP001485459">
    <property type="component" value="Chromosome"/>
</dbReference>
<reference evidence="5" key="1">
    <citation type="submission" date="2024-03" db="EMBL/GenBank/DDBJ databases">
        <title>Chitinophaga horti sp. nov., isolated from garden soil.</title>
        <authorList>
            <person name="Lee D.S."/>
            <person name="Han D.M."/>
            <person name="Baek J.H."/>
            <person name="Choi D.G."/>
            <person name="Jeon J.H."/>
            <person name="Jeon C.O."/>
        </authorList>
    </citation>
    <scope>NUCLEOTIDE SEQUENCE [LARGE SCALE GENOMIC DNA]</scope>
    <source>
        <strain evidence="5">GPA1</strain>
    </source>
</reference>
<protein>
    <submittedName>
        <fullName evidence="4">TIGR01777 family oxidoreductase</fullName>
    </submittedName>
</protein>
<evidence type="ECO:0000313" key="4">
    <source>
        <dbReference type="EMBL" id="WZN39535.1"/>
    </source>
</evidence>
<dbReference type="Gene3D" id="3.40.50.720">
    <property type="entry name" value="NAD(P)-binding Rossmann-like Domain"/>
    <property type="match status" value="1"/>
</dbReference>
<dbReference type="NCBIfam" id="TIGR01777">
    <property type="entry name" value="yfcH"/>
    <property type="match status" value="1"/>
</dbReference>